<evidence type="ECO:0000313" key="3">
    <source>
        <dbReference type="EMBL" id="CAG8571911.1"/>
    </source>
</evidence>
<keyword evidence="4" id="KW-1185">Reference proteome</keyword>
<dbReference type="Pfam" id="PF00169">
    <property type="entry name" value="PH"/>
    <property type="match status" value="1"/>
</dbReference>
<organism evidence="3 4">
    <name type="scientific">Gigaspora margarita</name>
    <dbReference type="NCBI Taxonomy" id="4874"/>
    <lineage>
        <taxon>Eukaryota</taxon>
        <taxon>Fungi</taxon>
        <taxon>Fungi incertae sedis</taxon>
        <taxon>Mucoromycota</taxon>
        <taxon>Glomeromycotina</taxon>
        <taxon>Glomeromycetes</taxon>
        <taxon>Diversisporales</taxon>
        <taxon>Gigasporaceae</taxon>
        <taxon>Gigaspora</taxon>
    </lineage>
</organism>
<dbReference type="EMBL" id="CAJVQB010002360">
    <property type="protein sequence ID" value="CAG8571911.1"/>
    <property type="molecule type" value="Genomic_DNA"/>
</dbReference>
<dbReference type="SUPFAM" id="SSF50729">
    <property type="entry name" value="PH domain-like"/>
    <property type="match status" value="1"/>
</dbReference>
<feature type="compositionally biased region" description="Basic and acidic residues" evidence="1">
    <location>
        <begin position="27"/>
        <end position="61"/>
    </location>
</feature>
<reference evidence="3 4" key="1">
    <citation type="submission" date="2021-06" db="EMBL/GenBank/DDBJ databases">
        <authorList>
            <person name="Kallberg Y."/>
            <person name="Tangrot J."/>
            <person name="Rosling A."/>
        </authorList>
    </citation>
    <scope>NUCLEOTIDE SEQUENCE [LARGE SCALE GENOMIC DNA]</scope>
    <source>
        <strain evidence="3 4">120-4 pot B 10/14</strain>
    </source>
</reference>
<name>A0ABN7UDU2_GIGMA</name>
<dbReference type="InterPro" id="IPR011993">
    <property type="entry name" value="PH-like_dom_sf"/>
</dbReference>
<feature type="domain" description="PH" evidence="2">
    <location>
        <begin position="140"/>
        <end position="228"/>
    </location>
</feature>
<gene>
    <name evidence="3" type="ORF">GMARGA_LOCUS5527</name>
</gene>
<comment type="caution">
    <text evidence="3">The sequence shown here is derived from an EMBL/GenBank/DDBJ whole genome shotgun (WGS) entry which is preliminary data.</text>
</comment>
<sequence>MSYALPILGVKSIADFDGDTTVVLEIPRELTKDKENAEKPTSGDETVKDEETAEKPKDEPPLKITHLGRKITNVFKKKPETAQGDFEEPKEDETQKVAATDDEDKKKMRVSMQSEKNQDSKAVKDEFEIVENGVKKEYPDIAKQGKLHRESQILKRYEERYFAFHNGILYSFKDGKTKKQFKMSKTCNVKRGGNKRFEIETPSRTFKFQASTEEDQAEWTKVIQDYIDNLSKPSSDENDRHLKSQMS</sequence>
<evidence type="ECO:0000259" key="2">
    <source>
        <dbReference type="PROSITE" id="PS50003"/>
    </source>
</evidence>
<dbReference type="PROSITE" id="PS50003">
    <property type="entry name" value="PH_DOMAIN"/>
    <property type="match status" value="1"/>
</dbReference>
<dbReference type="InterPro" id="IPR001849">
    <property type="entry name" value="PH_domain"/>
</dbReference>
<dbReference type="Gene3D" id="2.30.29.30">
    <property type="entry name" value="Pleckstrin-homology domain (PH domain)/Phosphotyrosine-binding domain (PTB)"/>
    <property type="match status" value="1"/>
</dbReference>
<proteinExistence type="predicted"/>
<feature type="region of interest" description="Disordered" evidence="1">
    <location>
        <begin position="27"/>
        <end position="121"/>
    </location>
</feature>
<dbReference type="Proteomes" id="UP000789901">
    <property type="component" value="Unassembled WGS sequence"/>
</dbReference>
<protein>
    <submittedName>
        <fullName evidence="3">10160_t:CDS:1</fullName>
    </submittedName>
</protein>
<dbReference type="SMART" id="SM00233">
    <property type="entry name" value="PH"/>
    <property type="match status" value="1"/>
</dbReference>
<evidence type="ECO:0000313" key="4">
    <source>
        <dbReference type="Proteomes" id="UP000789901"/>
    </source>
</evidence>
<accession>A0ABN7UDU2</accession>
<evidence type="ECO:0000256" key="1">
    <source>
        <dbReference type="SAM" id="MobiDB-lite"/>
    </source>
</evidence>